<keyword evidence="3" id="KW-1185">Reference proteome</keyword>
<name>A0A371YX35_9PROT</name>
<organism evidence="2 3">
    <name type="scientific">Komagataeibacter melaceti</name>
    <dbReference type="NCBI Taxonomy" id="2766577"/>
    <lineage>
        <taxon>Bacteria</taxon>
        <taxon>Pseudomonadati</taxon>
        <taxon>Pseudomonadota</taxon>
        <taxon>Alphaproteobacteria</taxon>
        <taxon>Acetobacterales</taxon>
        <taxon>Acetobacteraceae</taxon>
        <taxon>Komagataeibacter</taxon>
    </lineage>
</organism>
<dbReference type="Gene3D" id="3.40.50.720">
    <property type="entry name" value="NAD(P)-binding Rossmann-like Domain"/>
    <property type="match status" value="1"/>
</dbReference>
<proteinExistence type="predicted"/>
<dbReference type="SUPFAM" id="SSF51735">
    <property type="entry name" value="NAD(P)-binding Rossmann-fold domains"/>
    <property type="match status" value="1"/>
</dbReference>
<accession>A0A371YX35</accession>
<protein>
    <submittedName>
        <fullName evidence="2">SDR family NAD(P)-dependent oxidoreductase</fullName>
    </submittedName>
</protein>
<dbReference type="NCBIfam" id="NF004513">
    <property type="entry name" value="PRK05854.1"/>
    <property type="match status" value="1"/>
</dbReference>
<dbReference type="NCBIfam" id="NF004846">
    <property type="entry name" value="PRK06197.1"/>
    <property type="match status" value="1"/>
</dbReference>
<dbReference type="Proteomes" id="UP000262371">
    <property type="component" value="Unassembled WGS sequence"/>
</dbReference>
<dbReference type="EMBL" id="QUWV01000151">
    <property type="protein sequence ID" value="RFD18806.1"/>
    <property type="molecule type" value="Genomic_DNA"/>
</dbReference>
<dbReference type="GO" id="GO:0016491">
    <property type="term" value="F:oxidoreductase activity"/>
    <property type="evidence" value="ECO:0007669"/>
    <property type="project" value="UniProtKB-KW"/>
</dbReference>
<dbReference type="PANTHER" id="PTHR43157:SF31">
    <property type="entry name" value="PHOSPHATIDYLINOSITOL-GLYCAN BIOSYNTHESIS CLASS F PROTEIN"/>
    <property type="match status" value="1"/>
</dbReference>
<sequence length="313" mass="33730">MSRHWTLQQAPRMDGRLALVTGATGGLGYQTALGLAARGARVMLTGRNVEKGLDALARLQHDQPGADASFRVLDVASLESIATFAHELAQETDRLDVLVNNAGVMGTPHRLETRDGFELQFGTNFLGPFALTARLRPLVCAADGGGRVVTVASLAALKGQIVFDDLQGRRRYAPFRAYGQSKLADLILALELDRQARAHGWPLHSIAAHPGWARTDIATSRLTSRQGLQERLTRVGAVWAFRFMGQSAAHGALPIEFAAMAPEARDGGYYGPDGPGERRGHVAEAWIPPAATNLTTARRLWQVAERLTGTALS</sequence>
<keyword evidence="1" id="KW-0560">Oxidoreductase</keyword>
<reference evidence="2 3" key="1">
    <citation type="submission" date="2018-08" db="EMBL/GenBank/DDBJ databases">
        <title>Komagataeibacter sp. AV 382.</title>
        <authorList>
            <person name="Skraban J."/>
            <person name="Trcek J."/>
        </authorList>
    </citation>
    <scope>NUCLEOTIDE SEQUENCE [LARGE SCALE GENOMIC DNA]</scope>
    <source>
        <strain evidence="2 3">AV 382</strain>
    </source>
</reference>
<dbReference type="AlphaFoldDB" id="A0A371YX35"/>
<evidence type="ECO:0000256" key="1">
    <source>
        <dbReference type="ARBA" id="ARBA00023002"/>
    </source>
</evidence>
<dbReference type="PRINTS" id="PR00081">
    <property type="entry name" value="GDHRDH"/>
</dbReference>
<dbReference type="InterPro" id="IPR002347">
    <property type="entry name" value="SDR_fam"/>
</dbReference>
<evidence type="ECO:0000313" key="3">
    <source>
        <dbReference type="Proteomes" id="UP000262371"/>
    </source>
</evidence>
<comment type="caution">
    <text evidence="2">The sequence shown here is derived from an EMBL/GenBank/DDBJ whole genome shotgun (WGS) entry which is preliminary data.</text>
</comment>
<dbReference type="Pfam" id="PF00106">
    <property type="entry name" value="adh_short"/>
    <property type="match status" value="1"/>
</dbReference>
<gene>
    <name evidence="2" type="ORF">DY926_14805</name>
</gene>
<dbReference type="InterPro" id="IPR036291">
    <property type="entry name" value="NAD(P)-bd_dom_sf"/>
</dbReference>
<dbReference type="OrthoDB" id="109589at2"/>
<dbReference type="RefSeq" id="WP_116704068.1">
    <property type="nucleotide sequence ID" value="NZ_QUWV01000151.1"/>
</dbReference>
<evidence type="ECO:0000313" key="2">
    <source>
        <dbReference type="EMBL" id="RFD18806.1"/>
    </source>
</evidence>
<dbReference type="PANTHER" id="PTHR43157">
    <property type="entry name" value="PHOSPHATIDYLINOSITOL-GLYCAN BIOSYNTHESIS CLASS F PROTEIN-RELATED"/>
    <property type="match status" value="1"/>
</dbReference>